<gene>
    <name evidence="1" type="ORF">FDK22_03270</name>
</gene>
<organism evidence="1 2">
    <name type="scientific">Arcobacter arenosus</name>
    <dbReference type="NCBI Taxonomy" id="2576037"/>
    <lineage>
        <taxon>Bacteria</taxon>
        <taxon>Pseudomonadati</taxon>
        <taxon>Campylobacterota</taxon>
        <taxon>Epsilonproteobacteria</taxon>
        <taxon>Campylobacterales</taxon>
        <taxon>Arcobacteraceae</taxon>
        <taxon>Arcobacter</taxon>
    </lineage>
</organism>
<dbReference type="RefSeq" id="WP_138151456.1">
    <property type="nucleotide sequence ID" value="NZ_VANU01000001.1"/>
</dbReference>
<keyword evidence="2" id="KW-1185">Reference proteome</keyword>
<dbReference type="Proteomes" id="UP000308901">
    <property type="component" value="Unassembled WGS sequence"/>
</dbReference>
<accession>A0A5R8Y4J8</accession>
<evidence type="ECO:0000313" key="2">
    <source>
        <dbReference type="Proteomes" id="UP000308901"/>
    </source>
</evidence>
<name>A0A5R8Y4J8_9BACT</name>
<reference evidence="1 2" key="1">
    <citation type="submission" date="2019-05" db="EMBL/GenBank/DDBJ databases">
        <title>Arcobacter sp. nov., isolated from sea sediment.</title>
        <authorList>
            <person name="Kim W."/>
        </authorList>
    </citation>
    <scope>NUCLEOTIDE SEQUENCE [LARGE SCALE GENOMIC DNA]</scope>
    <source>
        <strain evidence="1 2">CAU 1517</strain>
    </source>
</reference>
<dbReference type="EMBL" id="VANU01000001">
    <property type="protein sequence ID" value="TLP41054.1"/>
    <property type="molecule type" value="Genomic_DNA"/>
</dbReference>
<evidence type="ECO:0000313" key="1">
    <source>
        <dbReference type="EMBL" id="TLP41054.1"/>
    </source>
</evidence>
<protein>
    <submittedName>
        <fullName evidence="1">Uncharacterized protein</fullName>
    </submittedName>
</protein>
<proteinExistence type="predicted"/>
<sequence length="198" mass="24022">MRRRRCKVCNELFTPYRQNNIICKSETCKKIHRREKRRKEEREFNCIICGTLTWTAKDDQITCASKECTKQHALNANKRYVKQMMAYSKKHNYSNKDTHKKVYSDEEMVYILVEKHFNSKNKDIAKKLKRHIKSISYKFNEMQKNKEEYSHIFREANSQISLRITEQEFIKCDRNLISKKDLIQKHNNKLNKYWESVA</sequence>
<comment type="caution">
    <text evidence="1">The sequence shown here is derived from an EMBL/GenBank/DDBJ whole genome shotgun (WGS) entry which is preliminary data.</text>
</comment>
<dbReference type="AlphaFoldDB" id="A0A5R8Y4J8"/>